<evidence type="ECO:0008006" key="3">
    <source>
        <dbReference type="Google" id="ProtNLM"/>
    </source>
</evidence>
<dbReference type="PANTHER" id="PTHR32432:SF3">
    <property type="entry name" value="ETHANOLAMINE UTILIZATION PROTEIN EUTJ"/>
    <property type="match status" value="1"/>
</dbReference>
<proteinExistence type="predicted"/>
<dbReference type="AlphaFoldDB" id="A0A1F7GHK6"/>
<reference evidence="1 2" key="1">
    <citation type="journal article" date="2016" name="Nat. Commun.">
        <title>Thousands of microbial genomes shed light on interconnected biogeochemical processes in an aquifer system.</title>
        <authorList>
            <person name="Anantharaman K."/>
            <person name="Brown C.T."/>
            <person name="Hug L.A."/>
            <person name="Sharon I."/>
            <person name="Castelle C.J."/>
            <person name="Probst A.J."/>
            <person name="Thomas B.C."/>
            <person name="Singh A."/>
            <person name="Wilkins M.J."/>
            <person name="Karaoz U."/>
            <person name="Brodie E.L."/>
            <person name="Williams K.H."/>
            <person name="Hubbard S.S."/>
            <person name="Banfield J.F."/>
        </authorList>
    </citation>
    <scope>NUCLEOTIDE SEQUENCE [LARGE SCALE GENOMIC DNA]</scope>
</reference>
<sequence length="346" mass="38215">MSANLVTLDIGDAFLKIAQVELKSGKPVLQTLAYERIPMNVYMNDSDEAENKLVLLIQKMLKDSKVSSGNVSIVIPDSRSYTRIIEMPLLTDKELVSAVRYQAEQFIPIKIDDANLDLQNLSEDKKNRKLTVLLVASNKSTVMKVNHIGERAGLSPISVENETSAVFNLLTNVIKVDKKVPKPLTYSLFVNFGFSGTSLSLYEISSLILLQTHGFMVGMEIFMKEIKTNFNLAEGEIEKLLFSVGFTNVKSSTDIGPVLSAPYNELVTEISRFMVGARQKYQTAISEIHLFGECAHVPGLDGKLSGSLGLPVKKFDMASFIIPNQVSEFFKHDLTLFVASIGANLP</sequence>
<dbReference type="Gene3D" id="3.30.1490.300">
    <property type="match status" value="1"/>
</dbReference>
<gene>
    <name evidence="1" type="ORF">A2799_04000</name>
</gene>
<dbReference type="Pfam" id="PF11104">
    <property type="entry name" value="PilM_2"/>
    <property type="match status" value="1"/>
</dbReference>
<dbReference type="SUPFAM" id="SSF53067">
    <property type="entry name" value="Actin-like ATPase domain"/>
    <property type="match status" value="1"/>
</dbReference>
<accession>A0A1F7GHK6</accession>
<evidence type="ECO:0000313" key="2">
    <source>
        <dbReference type="Proteomes" id="UP000176850"/>
    </source>
</evidence>
<dbReference type="InterPro" id="IPR050696">
    <property type="entry name" value="FtsA/MreB"/>
</dbReference>
<dbReference type="EMBL" id="MFZH01000032">
    <property type="protein sequence ID" value="OGK18447.1"/>
    <property type="molecule type" value="Genomic_DNA"/>
</dbReference>
<protein>
    <recommendedName>
        <fullName evidence="3">SHS2 domain-containing protein</fullName>
    </recommendedName>
</protein>
<dbReference type="Gene3D" id="3.30.420.40">
    <property type="match status" value="2"/>
</dbReference>
<dbReference type="CDD" id="cd24049">
    <property type="entry name" value="ASKHA_NBD_PilM"/>
    <property type="match status" value="1"/>
</dbReference>
<organism evidence="1 2">
    <name type="scientific">Candidatus Roizmanbacteria bacterium RIFCSPHIGHO2_01_FULL_39_24</name>
    <dbReference type="NCBI Taxonomy" id="1802032"/>
    <lineage>
        <taxon>Bacteria</taxon>
        <taxon>Candidatus Roizmaniibacteriota</taxon>
    </lineage>
</organism>
<evidence type="ECO:0000313" key="1">
    <source>
        <dbReference type="EMBL" id="OGK18447.1"/>
    </source>
</evidence>
<dbReference type="InterPro" id="IPR005883">
    <property type="entry name" value="PilM"/>
</dbReference>
<dbReference type="PANTHER" id="PTHR32432">
    <property type="entry name" value="CELL DIVISION PROTEIN FTSA-RELATED"/>
    <property type="match status" value="1"/>
</dbReference>
<dbReference type="InterPro" id="IPR043129">
    <property type="entry name" value="ATPase_NBD"/>
</dbReference>
<dbReference type="Proteomes" id="UP000176850">
    <property type="component" value="Unassembled WGS sequence"/>
</dbReference>
<comment type="caution">
    <text evidence="1">The sequence shown here is derived from an EMBL/GenBank/DDBJ whole genome shotgun (WGS) entry which is preliminary data.</text>
</comment>
<name>A0A1F7GHK6_9BACT</name>